<sequence>MIFTFPAETALSTAKLSVTVIGMSETPQDPAGTTHQFRAFANQGQPEKTGGANTGLIVGVIAAVALVAVVAAVVLMML</sequence>
<keyword evidence="1" id="KW-1133">Transmembrane helix</keyword>
<organism evidence="2 3">
    <name type="scientific">Actinomadura macrotermitis</name>
    <dbReference type="NCBI Taxonomy" id="2585200"/>
    <lineage>
        <taxon>Bacteria</taxon>
        <taxon>Bacillati</taxon>
        <taxon>Actinomycetota</taxon>
        <taxon>Actinomycetes</taxon>
        <taxon>Streptosporangiales</taxon>
        <taxon>Thermomonosporaceae</taxon>
        <taxon>Actinomadura</taxon>
    </lineage>
</organism>
<keyword evidence="1" id="KW-0472">Membrane</keyword>
<evidence type="ECO:0000313" key="2">
    <source>
        <dbReference type="EMBL" id="MQY05125.1"/>
    </source>
</evidence>
<reference evidence="2 3" key="1">
    <citation type="submission" date="2019-10" db="EMBL/GenBank/DDBJ databases">
        <title>Actinomadura rubteroloni sp. nov. and Actinomadura macrotermitis sp. nov., isolated from the gut of fungus growing-termite Macrotermes natalensis.</title>
        <authorList>
            <person name="Benndorf R."/>
            <person name="Martin K."/>
            <person name="Kuefner M."/>
            <person name="De Beer W."/>
            <person name="Kaster A.-K."/>
            <person name="Vollmers J."/>
            <person name="Poulsen M."/>
            <person name="Beemelmanns C."/>
        </authorList>
    </citation>
    <scope>NUCLEOTIDE SEQUENCE [LARGE SCALE GENOMIC DNA]</scope>
    <source>
        <strain evidence="2 3">RB68</strain>
    </source>
</reference>
<name>A0A7K0BVB5_9ACTN</name>
<proteinExistence type="predicted"/>
<evidence type="ECO:0000313" key="3">
    <source>
        <dbReference type="Proteomes" id="UP000487268"/>
    </source>
</evidence>
<dbReference type="EMBL" id="WEGH01000002">
    <property type="protein sequence ID" value="MQY05125.1"/>
    <property type="molecule type" value="Genomic_DNA"/>
</dbReference>
<feature type="transmembrane region" description="Helical" evidence="1">
    <location>
        <begin position="56"/>
        <end position="77"/>
    </location>
</feature>
<evidence type="ECO:0000256" key="1">
    <source>
        <dbReference type="SAM" id="Phobius"/>
    </source>
</evidence>
<keyword evidence="1" id="KW-0812">Transmembrane</keyword>
<protein>
    <submittedName>
        <fullName evidence="2">Uncharacterized protein</fullName>
    </submittedName>
</protein>
<keyword evidence="3" id="KW-1185">Reference proteome</keyword>
<comment type="caution">
    <text evidence="2">The sequence shown here is derived from an EMBL/GenBank/DDBJ whole genome shotgun (WGS) entry which is preliminary data.</text>
</comment>
<accession>A0A7K0BVB5</accession>
<dbReference type="AlphaFoldDB" id="A0A7K0BVB5"/>
<gene>
    <name evidence="2" type="ORF">ACRB68_31920</name>
</gene>
<dbReference type="Proteomes" id="UP000487268">
    <property type="component" value="Unassembled WGS sequence"/>
</dbReference>